<evidence type="ECO:0000313" key="7">
    <source>
        <dbReference type="EMBL" id="SPF28278.1"/>
    </source>
</evidence>
<dbReference type="RefSeq" id="WP_108780997.1">
    <property type="nucleotide sequence ID" value="NZ_OMKW01000001.1"/>
</dbReference>
<evidence type="ECO:0000256" key="6">
    <source>
        <dbReference type="SAM" id="Phobius"/>
    </source>
</evidence>
<dbReference type="GO" id="GO:0005886">
    <property type="term" value="C:plasma membrane"/>
    <property type="evidence" value="ECO:0007669"/>
    <property type="project" value="UniProtKB-SubCell"/>
</dbReference>
<proteinExistence type="predicted"/>
<comment type="subcellular location">
    <subcellularLocation>
        <location evidence="1">Cell membrane</location>
        <topology evidence="1">Multi-pass membrane protein</topology>
    </subcellularLocation>
</comment>
<dbReference type="PANTHER" id="PTHR30213:SF0">
    <property type="entry name" value="UPF0761 MEMBRANE PROTEIN YIHY"/>
    <property type="match status" value="1"/>
</dbReference>
<feature type="transmembrane region" description="Helical" evidence="6">
    <location>
        <begin position="105"/>
        <end position="128"/>
    </location>
</feature>
<dbReference type="Pfam" id="PF03631">
    <property type="entry name" value="Virul_fac_BrkB"/>
    <property type="match status" value="1"/>
</dbReference>
<dbReference type="AlphaFoldDB" id="A0A2R8A8C8"/>
<accession>A0A2R8A8C8</accession>
<keyword evidence="8" id="KW-1185">Reference proteome</keyword>
<evidence type="ECO:0000256" key="5">
    <source>
        <dbReference type="ARBA" id="ARBA00023136"/>
    </source>
</evidence>
<keyword evidence="4 6" id="KW-1133">Transmembrane helix</keyword>
<evidence type="ECO:0000256" key="4">
    <source>
        <dbReference type="ARBA" id="ARBA00022989"/>
    </source>
</evidence>
<keyword evidence="5 6" id="KW-0472">Membrane</keyword>
<dbReference type="PIRSF" id="PIRSF035875">
    <property type="entry name" value="RNase_BN"/>
    <property type="match status" value="1"/>
</dbReference>
<evidence type="ECO:0000256" key="1">
    <source>
        <dbReference type="ARBA" id="ARBA00004651"/>
    </source>
</evidence>
<feature type="transmembrane region" description="Helical" evidence="6">
    <location>
        <begin position="36"/>
        <end position="65"/>
    </location>
</feature>
<organism evidence="7 8">
    <name type="scientific">Pontivivens insulae</name>
    <dbReference type="NCBI Taxonomy" id="1639689"/>
    <lineage>
        <taxon>Bacteria</taxon>
        <taxon>Pseudomonadati</taxon>
        <taxon>Pseudomonadota</taxon>
        <taxon>Alphaproteobacteria</taxon>
        <taxon>Rhodobacterales</taxon>
        <taxon>Paracoccaceae</taxon>
        <taxon>Pontivivens</taxon>
    </lineage>
</organism>
<dbReference type="OrthoDB" id="9781030at2"/>
<reference evidence="7 8" key="1">
    <citation type="submission" date="2018-03" db="EMBL/GenBank/DDBJ databases">
        <authorList>
            <person name="Keele B.F."/>
        </authorList>
    </citation>
    <scope>NUCLEOTIDE SEQUENCE [LARGE SCALE GENOMIC DNA]</scope>
    <source>
        <strain evidence="7 8">CeCT 8812</strain>
    </source>
</reference>
<evidence type="ECO:0000256" key="3">
    <source>
        <dbReference type="ARBA" id="ARBA00022692"/>
    </source>
</evidence>
<evidence type="ECO:0000256" key="2">
    <source>
        <dbReference type="ARBA" id="ARBA00022475"/>
    </source>
</evidence>
<feature type="transmembrane region" description="Helical" evidence="6">
    <location>
        <begin position="256"/>
        <end position="282"/>
    </location>
</feature>
<dbReference type="PANTHER" id="PTHR30213">
    <property type="entry name" value="INNER MEMBRANE PROTEIN YHJD"/>
    <property type="match status" value="1"/>
</dbReference>
<sequence>MSRKTTHMLRPLLVFSWLDWWRTAIRVVTGVGERNLFLAAGGMAFFATLSIFPTITLLISSYAYFSDPSELVRQAGQLEAVMPPSAYELVYGQVHRALQTPQADFGVAGLISIALILWAARAGSNALLQGLTLVFSDVGKRSFLRHTMTAILLTITIIGVVIFTALVVIAVPIALQFLPLGGGTETFARALTYLIGLCAMMIAIGILYRYGPNRRGNRIPLLSFGGLVAGLLWLLASILFSYYLKNFGNYNEVYGSIGAVAALMMWFFVSSFVVLFGALLNFEIERQPLFSKTLKLADDPLGSEDSEQSAEFLHGS</sequence>
<evidence type="ECO:0000313" key="8">
    <source>
        <dbReference type="Proteomes" id="UP000244932"/>
    </source>
</evidence>
<feature type="transmembrane region" description="Helical" evidence="6">
    <location>
        <begin position="187"/>
        <end position="208"/>
    </location>
</feature>
<name>A0A2R8A8C8_9RHOB</name>
<dbReference type="Proteomes" id="UP000244932">
    <property type="component" value="Unassembled WGS sequence"/>
</dbReference>
<feature type="transmembrane region" description="Helical" evidence="6">
    <location>
        <begin position="149"/>
        <end position="175"/>
    </location>
</feature>
<dbReference type="NCBIfam" id="TIGR00765">
    <property type="entry name" value="yihY_not_rbn"/>
    <property type="match status" value="1"/>
</dbReference>
<dbReference type="InterPro" id="IPR017039">
    <property type="entry name" value="Virul_fac_BrkB"/>
</dbReference>
<gene>
    <name evidence="7" type="ORF">POI8812_00576</name>
</gene>
<keyword evidence="2" id="KW-1003">Cell membrane</keyword>
<dbReference type="EMBL" id="OMKW01000001">
    <property type="protein sequence ID" value="SPF28278.1"/>
    <property type="molecule type" value="Genomic_DNA"/>
</dbReference>
<feature type="transmembrane region" description="Helical" evidence="6">
    <location>
        <begin position="220"/>
        <end position="244"/>
    </location>
</feature>
<keyword evidence="3 6" id="KW-0812">Transmembrane</keyword>
<protein>
    <submittedName>
        <fullName evidence="7">Uncharacterized protein</fullName>
    </submittedName>
</protein>